<dbReference type="NCBIfam" id="TIGR00082">
    <property type="entry name" value="rbfA"/>
    <property type="match status" value="1"/>
</dbReference>
<name>A0A0R1ZL78_9LACO</name>
<dbReference type="AlphaFoldDB" id="A0A0R1ZL78"/>
<dbReference type="InterPro" id="IPR023799">
    <property type="entry name" value="RbfA_dom_sf"/>
</dbReference>
<gene>
    <name evidence="2" type="primary">rbfA</name>
    <name evidence="3" type="ORF">FC18_GL001083</name>
</gene>
<dbReference type="GO" id="GO:0043024">
    <property type="term" value="F:ribosomal small subunit binding"/>
    <property type="evidence" value="ECO:0007669"/>
    <property type="project" value="TreeGrafter"/>
</dbReference>
<dbReference type="STRING" id="1291052.FC18_GL001083"/>
<dbReference type="PATRIC" id="fig|1291052.5.peg.1100"/>
<evidence type="ECO:0000313" key="3">
    <source>
        <dbReference type="EMBL" id="KRM55709.1"/>
    </source>
</evidence>
<dbReference type="InterPro" id="IPR020053">
    <property type="entry name" value="Ribosome-bd_factorA_CS"/>
</dbReference>
<dbReference type="GO" id="GO:0005829">
    <property type="term" value="C:cytosol"/>
    <property type="evidence" value="ECO:0007669"/>
    <property type="project" value="TreeGrafter"/>
</dbReference>
<comment type="subcellular location">
    <subcellularLocation>
        <location evidence="2">Cytoplasm</location>
    </subcellularLocation>
</comment>
<dbReference type="PANTHER" id="PTHR33515:SF1">
    <property type="entry name" value="RIBOSOME-BINDING FACTOR A, CHLOROPLASTIC-RELATED"/>
    <property type="match status" value="1"/>
</dbReference>
<dbReference type="PANTHER" id="PTHR33515">
    <property type="entry name" value="RIBOSOME-BINDING FACTOR A, CHLOROPLASTIC-RELATED"/>
    <property type="match status" value="1"/>
</dbReference>
<dbReference type="InterPro" id="IPR015946">
    <property type="entry name" value="KH_dom-like_a/b"/>
</dbReference>
<comment type="caution">
    <text evidence="3">The sequence shown here is derived from an EMBL/GenBank/DDBJ whole genome shotgun (WGS) entry which is preliminary data.</text>
</comment>
<keyword evidence="1 2" id="KW-0690">Ribosome biogenesis</keyword>
<organism evidence="3 4">
    <name type="scientific">Lacticaseibacillus sharpeae JCM 1186 = DSM 20505</name>
    <dbReference type="NCBI Taxonomy" id="1291052"/>
    <lineage>
        <taxon>Bacteria</taxon>
        <taxon>Bacillati</taxon>
        <taxon>Bacillota</taxon>
        <taxon>Bacilli</taxon>
        <taxon>Lactobacillales</taxon>
        <taxon>Lactobacillaceae</taxon>
        <taxon>Lacticaseibacillus</taxon>
    </lineage>
</organism>
<evidence type="ECO:0000313" key="4">
    <source>
        <dbReference type="Proteomes" id="UP000051679"/>
    </source>
</evidence>
<protein>
    <recommendedName>
        <fullName evidence="2">Ribosome-binding factor A</fullName>
    </recommendedName>
</protein>
<comment type="subunit">
    <text evidence="2">Monomer. Binds 30S ribosomal subunits, but not 50S ribosomal subunits or 70S ribosomes.</text>
</comment>
<keyword evidence="2" id="KW-0963">Cytoplasm</keyword>
<dbReference type="PROSITE" id="PS01319">
    <property type="entry name" value="RBFA"/>
    <property type="match status" value="1"/>
</dbReference>
<dbReference type="HAMAP" id="MF_00003">
    <property type="entry name" value="RbfA"/>
    <property type="match status" value="1"/>
</dbReference>
<dbReference type="EMBL" id="AYYO01000014">
    <property type="protein sequence ID" value="KRM55709.1"/>
    <property type="molecule type" value="Genomic_DNA"/>
</dbReference>
<keyword evidence="4" id="KW-1185">Reference proteome</keyword>
<comment type="function">
    <text evidence="2">One of several proteins that assist in the late maturation steps of the functional core of the 30S ribosomal subunit. Associates with free 30S ribosomal subunits (but not with 30S subunits that are part of 70S ribosomes or polysomes). Required for efficient processing of 16S rRNA. May interact with the 5'-terminal helix region of 16S rRNA.</text>
</comment>
<dbReference type="Proteomes" id="UP000051679">
    <property type="component" value="Unassembled WGS sequence"/>
</dbReference>
<dbReference type="SUPFAM" id="SSF89919">
    <property type="entry name" value="Ribosome-binding factor A, RbfA"/>
    <property type="match status" value="1"/>
</dbReference>
<dbReference type="InterPro" id="IPR000238">
    <property type="entry name" value="RbfA"/>
</dbReference>
<evidence type="ECO:0000256" key="2">
    <source>
        <dbReference type="HAMAP-Rule" id="MF_00003"/>
    </source>
</evidence>
<sequence>MEDKTMKHRIGRVETQLQREIDDILLKLVNDPRVSGVTITGVKLTGDLQQATVYFSILSDDQKAIDDAKAGLDKASGMIRREVGQRIRLFKVPTLEFKQDESVQYGAHIDELLAKARKNGDL</sequence>
<dbReference type="Pfam" id="PF02033">
    <property type="entry name" value="RBFA"/>
    <property type="match status" value="1"/>
</dbReference>
<evidence type="ECO:0000256" key="1">
    <source>
        <dbReference type="ARBA" id="ARBA00022517"/>
    </source>
</evidence>
<proteinExistence type="inferred from homology"/>
<comment type="similarity">
    <text evidence="2">Belongs to the RbfA family.</text>
</comment>
<reference evidence="3 4" key="1">
    <citation type="journal article" date="2015" name="Genome Announc.">
        <title>Expanding the biotechnology potential of lactobacilli through comparative genomics of 213 strains and associated genera.</title>
        <authorList>
            <person name="Sun Z."/>
            <person name="Harris H.M."/>
            <person name="McCann A."/>
            <person name="Guo C."/>
            <person name="Argimon S."/>
            <person name="Zhang W."/>
            <person name="Yang X."/>
            <person name="Jeffery I.B."/>
            <person name="Cooney J.C."/>
            <person name="Kagawa T.F."/>
            <person name="Liu W."/>
            <person name="Song Y."/>
            <person name="Salvetti E."/>
            <person name="Wrobel A."/>
            <person name="Rasinkangas P."/>
            <person name="Parkhill J."/>
            <person name="Rea M.C."/>
            <person name="O'Sullivan O."/>
            <person name="Ritari J."/>
            <person name="Douillard F.P."/>
            <person name="Paul Ross R."/>
            <person name="Yang R."/>
            <person name="Briner A.E."/>
            <person name="Felis G.E."/>
            <person name="de Vos W.M."/>
            <person name="Barrangou R."/>
            <person name="Klaenhammer T.R."/>
            <person name="Caufield P.W."/>
            <person name="Cui Y."/>
            <person name="Zhang H."/>
            <person name="O'Toole P.W."/>
        </authorList>
    </citation>
    <scope>NUCLEOTIDE SEQUENCE [LARGE SCALE GENOMIC DNA]</scope>
    <source>
        <strain evidence="3 4">DSM 20505</strain>
    </source>
</reference>
<dbReference type="Gene3D" id="3.30.300.20">
    <property type="match status" value="1"/>
</dbReference>
<accession>A0A0R1ZL78</accession>
<dbReference type="GO" id="GO:0030490">
    <property type="term" value="P:maturation of SSU-rRNA"/>
    <property type="evidence" value="ECO:0007669"/>
    <property type="project" value="UniProtKB-UniRule"/>
</dbReference>